<evidence type="ECO:0000256" key="11">
    <source>
        <dbReference type="ARBA" id="ARBA00023180"/>
    </source>
</evidence>
<keyword evidence="12" id="KW-0966">Cell projection</keyword>
<evidence type="ECO:0000256" key="19">
    <source>
        <dbReference type="SAM" id="Phobius"/>
    </source>
</evidence>
<dbReference type="PANTHER" id="PTHR22943">
    <property type="entry name" value="7-TRANSMEMBRANE DOMAIN RECEPTOR C.ELEGANS"/>
    <property type="match status" value="1"/>
</dbReference>
<evidence type="ECO:0000256" key="9">
    <source>
        <dbReference type="ARBA" id="ARBA00023136"/>
    </source>
</evidence>
<dbReference type="OrthoDB" id="5780350at2759"/>
<evidence type="ECO:0000256" key="12">
    <source>
        <dbReference type="ARBA" id="ARBA00023273"/>
    </source>
</evidence>
<dbReference type="EMBL" id="CANHGI010000005">
    <property type="protein sequence ID" value="CAI5451734.1"/>
    <property type="molecule type" value="Genomic_DNA"/>
</dbReference>
<keyword evidence="10" id="KW-0675">Receptor</keyword>
<evidence type="ECO:0000256" key="8">
    <source>
        <dbReference type="ARBA" id="ARBA00023069"/>
    </source>
</evidence>
<comment type="subunit">
    <text evidence="15">Interacts with odr-4.</text>
</comment>
<dbReference type="Pfam" id="PF10326">
    <property type="entry name" value="7TM_GPCR_Str"/>
    <property type="match status" value="1"/>
</dbReference>
<feature type="transmembrane region" description="Helical" evidence="19">
    <location>
        <begin position="42"/>
        <end position="65"/>
    </location>
</feature>
<dbReference type="InterPro" id="IPR019428">
    <property type="entry name" value="7TM_GPCR_serpentine_rcpt_Str"/>
</dbReference>
<evidence type="ECO:0000256" key="6">
    <source>
        <dbReference type="ARBA" id="ARBA00022725"/>
    </source>
</evidence>
<evidence type="ECO:0000313" key="20">
    <source>
        <dbReference type="EMBL" id="CAI5451734.1"/>
    </source>
</evidence>
<keyword evidence="21" id="KW-1185">Reference proteome</keyword>
<feature type="transmembrane region" description="Helical" evidence="19">
    <location>
        <begin position="12"/>
        <end position="30"/>
    </location>
</feature>
<feature type="transmembrane region" description="Helical" evidence="19">
    <location>
        <begin position="85"/>
        <end position="111"/>
    </location>
</feature>
<evidence type="ECO:0000256" key="18">
    <source>
        <dbReference type="ARBA" id="ARBA00082489"/>
    </source>
</evidence>
<keyword evidence="4" id="KW-0716">Sensory transduction</keyword>
<evidence type="ECO:0000256" key="16">
    <source>
        <dbReference type="ARBA" id="ARBA00067967"/>
    </source>
</evidence>
<feature type="transmembrane region" description="Helical" evidence="19">
    <location>
        <begin position="131"/>
        <end position="152"/>
    </location>
</feature>
<evidence type="ECO:0000256" key="17">
    <source>
        <dbReference type="ARBA" id="ARBA00078653"/>
    </source>
</evidence>
<feature type="transmembrane region" description="Helical" evidence="19">
    <location>
        <begin position="285"/>
        <end position="304"/>
    </location>
</feature>
<dbReference type="Proteomes" id="UP001152747">
    <property type="component" value="Unassembled WGS sequence"/>
</dbReference>
<dbReference type="PANTHER" id="PTHR22943:SF248">
    <property type="entry name" value="SEVEN TM RECEPTOR"/>
    <property type="match status" value="1"/>
</dbReference>
<comment type="caution">
    <text evidence="20">The sequence shown here is derived from an EMBL/GenBank/DDBJ whole genome shotgun (WGS) entry which is preliminary data.</text>
</comment>
<dbReference type="AlphaFoldDB" id="A0A9P1N6K2"/>
<keyword evidence="5 19" id="KW-0812">Transmembrane</keyword>
<name>A0A9P1N6K2_9PELO</name>
<evidence type="ECO:0000256" key="14">
    <source>
        <dbReference type="ARBA" id="ARBA00061678"/>
    </source>
</evidence>
<organism evidence="20 21">
    <name type="scientific">Caenorhabditis angaria</name>
    <dbReference type="NCBI Taxonomy" id="860376"/>
    <lineage>
        <taxon>Eukaryota</taxon>
        <taxon>Metazoa</taxon>
        <taxon>Ecdysozoa</taxon>
        <taxon>Nematoda</taxon>
        <taxon>Chromadorea</taxon>
        <taxon>Rhabditida</taxon>
        <taxon>Rhabditina</taxon>
        <taxon>Rhabditomorpha</taxon>
        <taxon>Rhabditoidea</taxon>
        <taxon>Rhabditidae</taxon>
        <taxon>Peloderinae</taxon>
        <taxon>Caenorhabditis</taxon>
    </lineage>
</organism>
<comment type="similarity">
    <text evidence="14">Belongs to the nematode receptor-like protein str family.</text>
</comment>
<feature type="transmembrane region" description="Helical" evidence="19">
    <location>
        <begin position="203"/>
        <end position="225"/>
    </location>
</feature>
<keyword evidence="3" id="KW-0145">Chemotaxis</keyword>
<keyword evidence="7 19" id="KW-1133">Transmembrane helix</keyword>
<dbReference type="FunFam" id="1.20.1070.10:FF:000128">
    <property type="entry name" value="Seven TM Receptor"/>
    <property type="match status" value="1"/>
</dbReference>
<evidence type="ECO:0000313" key="21">
    <source>
        <dbReference type="Proteomes" id="UP001152747"/>
    </source>
</evidence>
<keyword evidence="2" id="KW-1003">Cell membrane</keyword>
<dbReference type="GO" id="GO:0060170">
    <property type="term" value="C:ciliary membrane"/>
    <property type="evidence" value="ECO:0007669"/>
    <property type="project" value="UniProtKB-SubCell"/>
</dbReference>
<keyword evidence="9 19" id="KW-0472">Membrane</keyword>
<sequence>MSLPYYYRLSEYVAFVGAVLMNSSLLYLLVTKAGASFGRYRIFMITFCLYTMVYSFIVVLAQPVIHIEGPSIIFILGGYFKFNKTYGYFLCGLYCGSFAFCTATFATHFIYRYINVCRFHLLQIFDGWKLWLWYIPPIILMYIWGAVNVYVFEINDFKKNYFRKIMNETYEENVDEVVFVAPIYFLVDKQGNRIWQFKDLGGILILCCILSFTINVCLVCAYMTYRNLNRLSKMSSKSSAELNKQLFTALALQTLLPCLTQYIPCSLLYICPFIGVNAGKFANTLGLYCSIYTVLDPLIAMLIIERFRKFIFCKYSKVNSKGTLSTEIRIKKNTTNSIVPESKIEILHI</sequence>
<dbReference type="GO" id="GO:0006935">
    <property type="term" value="P:chemotaxis"/>
    <property type="evidence" value="ECO:0007669"/>
    <property type="project" value="UniProtKB-KW"/>
</dbReference>
<evidence type="ECO:0000256" key="10">
    <source>
        <dbReference type="ARBA" id="ARBA00023170"/>
    </source>
</evidence>
<evidence type="ECO:0000256" key="3">
    <source>
        <dbReference type="ARBA" id="ARBA00022500"/>
    </source>
</evidence>
<dbReference type="SUPFAM" id="SSF81321">
    <property type="entry name" value="Family A G protein-coupled receptor-like"/>
    <property type="match status" value="1"/>
</dbReference>
<keyword evidence="11" id="KW-0325">Glycoprotein</keyword>
<accession>A0A9P1N6K2</accession>
<gene>
    <name evidence="20" type="ORF">CAMP_LOCUS14371</name>
</gene>
<evidence type="ECO:0000256" key="7">
    <source>
        <dbReference type="ARBA" id="ARBA00022989"/>
    </source>
</evidence>
<keyword evidence="6" id="KW-0552">Olfaction</keyword>
<comment type="function">
    <text evidence="13">An odorant receptor which affects chemotaxis to the volatile odorant diacetyl. Specifies AWA neuronal cell fate via the odr-7 pathway.</text>
</comment>
<dbReference type="GO" id="GO:0042048">
    <property type="term" value="P:olfactory behavior"/>
    <property type="evidence" value="ECO:0007669"/>
    <property type="project" value="TreeGrafter"/>
</dbReference>
<comment type="subcellular location">
    <subcellularLocation>
        <location evidence="1">Cell projection</location>
        <location evidence="1">Cilium membrane</location>
        <topology evidence="1">Multi-pass membrane protein</topology>
    </subcellularLocation>
</comment>
<evidence type="ECO:0000256" key="15">
    <source>
        <dbReference type="ARBA" id="ARBA00064300"/>
    </source>
</evidence>
<evidence type="ECO:0000256" key="1">
    <source>
        <dbReference type="ARBA" id="ARBA00004272"/>
    </source>
</evidence>
<protein>
    <recommendedName>
        <fullName evidence="16">Serpentine receptor class r-10</fullName>
    </recommendedName>
    <alternativeName>
        <fullName evidence="17">Odorant response abnormal protein 10</fullName>
    </alternativeName>
    <alternativeName>
        <fullName evidence="18">Olfactory receptor 10</fullName>
    </alternativeName>
</protein>
<evidence type="ECO:0000256" key="13">
    <source>
        <dbReference type="ARBA" id="ARBA00054965"/>
    </source>
</evidence>
<keyword evidence="8" id="KW-0969">Cilium</keyword>
<evidence type="ECO:0000256" key="2">
    <source>
        <dbReference type="ARBA" id="ARBA00022475"/>
    </source>
</evidence>
<reference evidence="20" key="1">
    <citation type="submission" date="2022-11" db="EMBL/GenBank/DDBJ databases">
        <authorList>
            <person name="Kikuchi T."/>
        </authorList>
    </citation>
    <scope>NUCLEOTIDE SEQUENCE</scope>
    <source>
        <strain evidence="20">PS1010</strain>
    </source>
</reference>
<proteinExistence type="inferred from homology"/>
<dbReference type="GO" id="GO:0038022">
    <property type="term" value="F:G protein-coupled olfactory receptor activity"/>
    <property type="evidence" value="ECO:0007669"/>
    <property type="project" value="TreeGrafter"/>
</dbReference>
<evidence type="ECO:0000256" key="5">
    <source>
        <dbReference type="ARBA" id="ARBA00022692"/>
    </source>
</evidence>
<evidence type="ECO:0000256" key="4">
    <source>
        <dbReference type="ARBA" id="ARBA00022606"/>
    </source>
</evidence>